<dbReference type="InterPro" id="IPR026015">
    <property type="entry name" value="ATP_synth_OSCP/delta_N_sf"/>
</dbReference>
<evidence type="ECO:0000256" key="10">
    <source>
        <dbReference type="ARBA" id="ARBA00023136"/>
    </source>
</evidence>
<evidence type="ECO:0000256" key="11">
    <source>
        <dbReference type="ARBA" id="ARBA00023196"/>
    </source>
</evidence>
<dbReference type="CDD" id="cd01132">
    <property type="entry name" value="F1-ATPase_alpha_CD"/>
    <property type="match status" value="1"/>
</dbReference>
<dbReference type="NCBIfam" id="TIGR00962">
    <property type="entry name" value="atpA"/>
    <property type="match status" value="1"/>
</dbReference>
<protein>
    <recommendedName>
        <fullName evidence="13 14">Multifunctional fusion protein</fullName>
    </recommendedName>
    <domain>
        <recommendedName>
            <fullName evidence="13">ATP synthase subunit alpha</fullName>
            <ecNumber evidence="13">7.1.2.2</ecNumber>
        </recommendedName>
        <alternativeName>
            <fullName evidence="13">ATP synthase F1 sector subunit alpha</fullName>
        </alternativeName>
        <alternativeName>
            <fullName evidence="13">F-ATPase subunit alpha</fullName>
        </alternativeName>
    </domain>
    <domain>
        <recommendedName>
            <fullName evidence="14">ATP synthase subunit delta</fullName>
        </recommendedName>
        <alternativeName>
            <fullName evidence="14">ATP synthase F(1) sector subunit delta</fullName>
        </alternativeName>
        <alternativeName>
            <fullName evidence="14">F-type ATPase subunit delta</fullName>
            <shortName evidence="14">F-ATPase subunit delta</shortName>
        </alternativeName>
    </domain>
</protein>
<dbReference type="SUPFAM" id="SSF47917">
    <property type="entry name" value="C-terminal domain of alpha and beta subunits of F1 ATP synthase"/>
    <property type="match status" value="1"/>
</dbReference>
<proteinExistence type="inferred from homology"/>
<comment type="caution">
    <text evidence="18">The sequence shown here is derived from an EMBL/GenBank/DDBJ whole genome shotgun (WGS) entry which is preliminary data.</text>
</comment>
<dbReference type="SUPFAM" id="SSF50615">
    <property type="entry name" value="N-terminal domain of alpha and beta subunits of F1 ATP synthase"/>
    <property type="match status" value="1"/>
</dbReference>
<dbReference type="Proteomes" id="UP000824031">
    <property type="component" value="Unassembled WGS sequence"/>
</dbReference>
<keyword evidence="6 14" id="KW-0375">Hydrogen ion transport</keyword>
<dbReference type="InterPro" id="IPR036121">
    <property type="entry name" value="ATPase_F1/V1/A1_a/bsu_N_sf"/>
</dbReference>
<keyword evidence="12 14" id="KW-0066">ATP synthesis</keyword>
<gene>
    <name evidence="13 18" type="primary">atpA</name>
    <name evidence="14" type="synonym">atpH</name>
    <name evidence="18" type="ORF">H9810_09435</name>
</gene>
<reference evidence="18" key="2">
    <citation type="submission" date="2021-04" db="EMBL/GenBank/DDBJ databases">
        <authorList>
            <person name="Gilroy R."/>
        </authorList>
    </citation>
    <scope>NUCLEOTIDE SEQUENCE</scope>
    <source>
        <strain evidence="18">3436</strain>
    </source>
</reference>
<dbReference type="GO" id="GO:0005886">
    <property type="term" value="C:plasma membrane"/>
    <property type="evidence" value="ECO:0007669"/>
    <property type="project" value="UniProtKB-SubCell"/>
</dbReference>
<dbReference type="InterPro" id="IPR038376">
    <property type="entry name" value="ATP_synth_asu_C_sf"/>
</dbReference>
<dbReference type="AlphaFoldDB" id="A0A9D2F4A9"/>
<dbReference type="Gene3D" id="1.20.150.20">
    <property type="entry name" value="ATP synthase alpha/beta chain, C-terminal domain"/>
    <property type="match status" value="1"/>
</dbReference>
<reference evidence="18" key="1">
    <citation type="journal article" date="2021" name="PeerJ">
        <title>Extensive microbial diversity within the chicken gut microbiome revealed by metagenomics and culture.</title>
        <authorList>
            <person name="Gilroy R."/>
            <person name="Ravi A."/>
            <person name="Getino M."/>
            <person name="Pursley I."/>
            <person name="Horton D.L."/>
            <person name="Alikhan N.F."/>
            <person name="Baker D."/>
            <person name="Gharbi K."/>
            <person name="Hall N."/>
            <person name="Watson M."/>
            <person name="Adriaenssens E.M."/>
            <person name="Foster-Nyarko E."/>
            <person name="Jarju S."/>
            <person name="Secka A."/>
            <person name="Antonio M."/>
            <person name="Oren A."/>
            <person name="Chaudhuri R.R."/>
            <person name="La Ragione R."/>
            <person name="Hildebrand F."/>
            <person name="Pallen M.J."/>
        </authorList>
    </citation>
    <scope>NUCLEOTIDE SEQUENCE</scope>
    <source>
        <strain evidence="18">3436</strain>
    </source>
</reference>
<dbReference type="GO" id="GO:0046933">
    <property type="term" value="F:proton-transporting ATP synthase activity, rotational mechanism"/>
    <property type="evidence" value="ECO:0007669"/>
    <property type="project" value="UniProtKB-UniRule"/>
</dbReference>
<dbReference type="PROSITE" id="PS00152">
    <property type="entry name" value="ATPASE_ALPHA_BETA"/>
    <property type="match status" value="1"/>
</dbReference>
<evidence type="ECO:0000259" key="17">
    <source>
        <dbReference type="Pfam" id="PF02874"/>
    </source>
</evidence>
<sequence length="679" mass="72909">MSEAVERSAAALFGAVSGDAVAVRAAAETLMADKRRWEVLRGAVATEQEKQELLDGAPALEGQEELRAFLKVLLEEGRLDALPAIMAEFSRLDLAAEGGVACVMRCARQPDEATQNAVRQAACRLRGASRAELKIVIDPSLLGGFVLEMDGVTYDRSVKGRLDRLARGLDAAPADDSLEELSAHMRAAITGCGSETTATETGRVLEIGDGIASVSGLRRAVYGERVEFANGTPGIVLDLRRKRAGVVLLGSAEGLTEGSLVRRTGRPADVPVGDALIGRTVDALARPIDGLGPIKCTETRPIEHEAPGVISREPVTQPMQTGILAIDAMVPIGRGQRELIIGDRQTGKTSIAVDAILNQKGQDMICIYVAIGQKSSTVARLRETLKKHGALDYSIIVSAPAGEAAPMQYIAPYTGAAMGEYFMAHGKDVLIVYDDLSKHAVAYRTLSLLLRRSPGREAYPGDVFYLHSRLLERACRLTKEFGGGSMTALPIVETQAGDVSAYIPTNVISITDGQIYLESNLFFAGQRPAVNVGLSVSRVGGAAQTRAIKKTAGTLRIDLARYRELEVFTQFSSDLDPDTRQALDHGKRMMALLRQPLCQPLSVSRQAVILYVATNGLLNDVPVEQTAAFVQDFVERLAQTHPDLMQEIDQSGNLSGTATEQIRGLLQSCKEQVSAPWKA</sequence>
<dbReference type="HAMAP" id="MF_01416">
    <property type="entry name" value="ATP_synth_delta_bact"/>
    <property type="match status" value="1"/>
</dbReference>
<keyword evidence="8 13" id="KW-1278">Translocase</keyword>
<dbReference type="GO" id="GO:0005524">
    <property type="term" value="F:ATP binding"/>
    <property type="evidence" value="ECO:0007669"/>
    <property type="project" value="UniProtKB-UniRule"/>
</dbReference>
<dbReference type="FunFam" id="1.20.150.20:FF:000001">
    <property type="entry name" value="ATP synthase subunit alpha"/>
    <property type="match status" value="1"/>
</dbReference>
<keyword evidence="4 14" id="KW-1003">Cell membrane</keyword>
<evidence type="ECO:0000256" key="5">
    <source>
        <dbReference type="ARBA" id="ARBA00022741"/>
    </source>
</evidence>
<dbReference type="InterPro" id="IPR000194">
    <property type="entry name" value="ATPase_F1/V1/A1_a/bsu_nucl-bd"/>
</dbReference>
<dbReference type="PANTHER" id="PTHR48082:SF2">
    <property type="entry name" value="ATP SYNTHASE SUBUNIT ALPHA, MITOCHONDRIAL"/>
    <property type="match status" value="1"/>
</dbReference>
<dbReference type="InterPro" id="IPR000793">
    <property type="entry name" value="ATP_synth_asu_C"/>
</dbReference>
<dbReference type="Gene3D" id="3.40.50.300">
    <property type="entry name" value="P-loop containing nucleotide triphosphate hydrolases"/>
    <property type="match status" value="1"/>
</dbReference>
<feature type="domain" description="ATPase F1/V1/A1 complex alpha/beta subunit N-terminal" evidence="17">
    <location>
        <begin position="200"/>
        <end position="265"/>
    </location>
</feature>
<comment type="subcellular location">
    <subcellularLocation>
        <location evidence="14">Cell membrane</location>
        <topology evidence="14">Peripheral membrane protein</topology>
    </subcellularLocation>
    <subcellularLocation>
        <location evidence="1">Membrane</location>
    </subcellularLocation>
</comment>
<dbReference type="InterPro" id="IPR005294">
    <property type="entry name" value="ATP_synth_F1_asu"/>
</dbReference>
<dbReference type="EC" id="7.1.2.2" evidence="13"/>
<evidence type="ECO:0000259" key="16">
    <source>
        <dbReference type="Pfam" id="PF00306"/>
    </source>
</evidence>
<dbReference type="CDD" id="cd18113">
    <property type="entry name" value="ATP-synt_F1_alpha_C"/>
    <property type="match status" value="1"/>
</dbReference>
<organism evidence="18 19">
    <name type="scientific">Candidatus Gemmiger excrementavium</name>
    <dbReference type="NCBI Taxonomy" id="2838608"/>
    <lineage>
        <taxon>Bacteria</taxon>
        <taxon>Bacillati</taxon>
        <taxon>Bacillota</taxon>
        <taxon>Clostridia</taxon>
        <taxon>Eubacteriales</taxon>
        <taxon>Gemmiger</taxon>
    </lineage>
</organism>
<dbReference type="GO" id="GO:0045259">
    <property type="term" value="C:proton-transporting ATP synthase complex"/>
    <property type="evidence" value="ECO:0007669"/>
    <property type="project" value="UniProtKB-KW"/>
</dbReference>
<dbReference type="PANTHER" id="PTHR48082">
    <property type="entry name" value="ATP SYNTHASE SUBUNIT ALPHA, MITOCHONDRIAL"/>
    <property type="match status" value="1"/>
</dbReference>
<dbReference type="GO" id="GO:0043531">
    <property type="term" value="F:ADP binding"/>
    <property type="evidence" value="ECO:0007669"/>
    <property type="project" value="TreeGrafter"/>
</dbReference>
<dbReference type="InterPro" id="IPR000711">
    <property type="entry name" value="ATPase_OSCP/dsu"/>
</dbReference>
<feature type="site" description="Required for activity" evidence="13">
    <location>
        <position position="535"/>
    </location>
</feature>
<dbReference type="SUPFAM" id="SSF52540">
    <property type="entry name" value="P-loop containing nucleoside triphosphate hydrolases"/>
    <property type="match status" value="1"/>
</dbReference>
<dbReference type="FunFam" id="3.40.50.300:FF:000002">
    <property type="entry name" value="ATP synthase subunit alpha"/>
    <property type="match status" value="1"/>
</dbReference>
<dbReference type="Pfam" id="PF00006">
    <property type="entry name" value="ATP-synt_ab"/>
    <property type="match status" value="1"/>
</dbReference>
<accession>A0A9D2F4A9</accession>
<dbReference type="InterPro" id="IPR033732">
    <property type="entry name" value="ATP_synth_F1_a_nt-bd_dom"/>
</dbReference>
<evidence type="ECO:0000256" key="3">
    <source>
        <dbReference type="ARBA" id="ARBA00022448"/>
    </source>
</evidence>
<comment type="similarity">
    <text evidence="14">Belongs to the ATPase delta chain family.</text>
</comment>
<feature type="binding site" evidence="13">
    <location>
        <begin position="342"/>
        <end position="349"/>
    </location>
    <ligand>
        <name>ATP</name>
        <dbReference type="ChEBI" id="CHEBI:30616"/>
    </ligand>
</feature>
<evidence type="ECO:0000256" key="1">
    <source>
        <dbReference type="ARBA" id="ARBA00004370"/>
    </source>
</evidence>
<dbReference type="InterPro" id="IPR023366">
    <property type="entry name" value="ATP_synth_asu-like_sf"/>
</dbReference>
<evidence type="ECO:0000256" key="6">
    <source>
        <dbReference type="ARBA" id="ARBA00022781"/>
    </source>
</evidence>
<evidence type="ECO:0000313" key="19">
    <source>
        <dbReference type="Proteomes" id="UP000824031"/>
    </source>
</evidence>
<name>A0A9D2F4A9_9FIRM</name>
<evidence type="ECO:0000256" key="7">
    <source>
        <dbReference type="ARBA" id="ARBA00022840"/>
    </source>
</evidence>
<keyword evidence="7 13" id="KW-0067">ATP-binding</keyword>
<evidence type="ECO:0000256" key="2">
    <source>
        <dbReference type="ARBA" id="ARBA00008936"/>
    </source>
</evidence>
<evidence type="ECO:0000256" key="14">
    <source>
        <dbReference type="HAMAP-Rule" id="MF_01416"/>
    </source>
</evidence>
<dbReference type="HAMAP" id="MF_01346">
    <property type="entry name" value="ATP_synth_alpha_bact"/>
    <property type="match status" value="1"/>
</dbReference>
<dbReference type="InterPro" id="IPR020003">
    <property type="entry name" value="ATPase_a/bsu_AS"/>
</dbReference>
<comment type="function">
    <text evidence="14">F(1)F(0) ATP synthase produces ATP from ADP in the presence of a proton or sodium gradient. F-type ATPases consist of two structural domains, F(1) containing the extramembraneous catalytic core and F(0) containing the membrane proton channel, linked together by a central stalk and a peripheral stalk. During catalysis, ATP synthesis in the catalytic domain of F(1) is coupled via a rotary mechanism of the central stalk subunits to proton translocation.</text>
</comment>
<evidence type="ECO:0000256" key="13">
    <source>
        <dbReference type="HAMAP-Rule" id="MF_01346"/>
    </source>
</evidence>
<comment type="similarity">
    <text evidence="2 13">Belongs to the ATPase alpha/beta chains family.</text>
</comment>
<feature type="domain" description="ATPase F1/V1/A1 complex alpha/beta subunit nucleotide-binding" evidence="15">
    <location>
        <begin position="322"/>
        <end position="537"/>
    </location>
</feature>
<dbReference type="InterPro" id="IPR004100">
    <property type="entry name" value="ATPase_F1/V1/A1_a/bsu_N"/>
</dbReference>
<dbReference type="Gene3D" id="2.40.30.20">
    <property type="match status" value="1"/>
</dbReference>
<dbReference type="Pfam" id="PF02874">
    <property type="entry name" value="ATP-synt_ab_N"/>
    <property type="match status" value="1"/>
</dbReference>
<keyword evidence="9 14" id="KW-0406">Ion transport</keyword>
<comment type="function">
    <text evidence="14">This protein is part of the stalk that links CF(0) to CF(1). It either transmits conformational changes from CF(0) to CF(1) or is implicated in proton conduction.</text>
</comment>
<comment type="catalytic activity">
    <reaction evidence="13">
        <text>ATP + H2O + 4 H(+)(in) = ADP + phosphate + 5 H(+)(out)</text>
        <dbReference type="Rhea" id="RHEA:57720"/>
        <dbReference type="ChEBI" id="CHEBI:15377"/>
        <dbReference type="ChEBI" id="CHEBI:15378"/>
        <dbReference type="ChEBI" id="CHEBI:30616"/>
        <dbReference type="ChEBI" id="CHEBI:43474"/>
        <dbReference type="ChEBI" id="CHEBI:456216"/>
        <dbReference type="EC" id="7.1.2.2"/>
    </reaction>
</comment>
<dbReference type="NCBIfam" id="NF009884">
    <property type="entry name" value="PRK13343.1"/>
    <property type="match status" value="1"/>
</dbReference>
<keyword evidence="5 13" id="KW-0547">Nucleotide-binding</keyword>
<dbReference type="Pfam" id="PF00213">
    <property type="entry name" value="OSCP"/>
    <property type="match status" value="1"/>
</dbReference>
<evidence type="ECO:0000313" key="18">
    <source>
        <dbReference type="EMBL" id="HIZ48930.1"/>
    </source>
</evidence>
<keyword evidence="11 14" id="KW-0139">CF(1)</keyword>
<dbReference type="Gene3D" id="1.10.520.20">
    <property type="entry name" value="N-terminal domain of the delta subunit of the F1F0-ATP synthase"/>
    <property type="match status" value="1"/>
</dbReference>
<keyword evidence="3 14" id="KW-0813">Transport</keyword>
<comment type="function">
    <text evidence="13">Produces ATP from ADP in the presence of a proton gradient across the membrane. The alpha chain is a regulatory subunit.</text>
</comment>
<dbReference type="Pfam" id="PF00306">
    <property type="entry name" value="ATP-synt_ab_C"/>
    <property type="match status" value="1"/>
</dbReference>
<dbReference type="InterPro" id="IPR027417">
    <property type="entry name" value="P-loop_NTPase"/>
</dbReference>
<evidence type="ECO:0000256" key="8">
    <source>
        <dbReference type="ARBA" id="ARBA00022967"/>
    </source>
</evidence>
<dbReference type="SUPFAM" id="SSF47928">
    <property type="entry name" value="N-terminal domain of the delta subunit of the F1F0-ATP synthase"/>
    <property type="match status" value="1"/>
</dbReference>
<evidence type="ECO:0000256" key="4">
    <source>
        <dbReference type="ARBA" id="ARBA00022475"/>
    </source>
</evidence>
<dbReference type="PRINTS" id="PR00125">
    <property type="entry name" value="ATPASEDELTA"/>
</dbReference>
<evidence type="ECO:0000256" key="9">
    <source>
        <dbReference type="ARBA" id="ARBA00023065"/>
    </source>
</evidence>
<evidence type="ECO:0000256" key="12">
    <source>
        <dbReference type="ARBA" id="ARBA00023310"/>
    </source>
</evidence>
<keyword evidence="10 14" id="KW-0472">Membrane</keyword>
<dbReference type="EMBL" id="DXBO01000134">
    <property type="protein sequence ID" value="HIZ48930.1"/>
    <property type="molecule type" value="Genomic_DNA"/>
</dbReference>
<feature type="domain" description="ATP synthase alpha subunit C-terminal" evidence="16">
    <location>
        <begin position="544"/>
        <end position="667"/>
    </location>
</feature>
<evidence type="ECO:0000259" key="15">
    <source>
        <dbReference type="Pfam" id="PF00006"/>
    </source>
</evidence>
<dbReference type="CDD" id="cd18116">
    <property type="entry name" value="ATP-synt_F1_alpha_N"/>
    <property type="match status" value="1"/>
</dbReference>